<dbReference type="RefSeq" id="WP_133225557.1">
    <property type="nucleotide sequence ID" value="NZ_SMRT01000001.1"/>
</dbReference>
<feature type="transmembrane region" description="Helical" evidence="3">
    <location>
        <begin position="368"/>
        <end position="391"/>
    </location>
</feature>
<name>A0A4R5KYB5_9BACL</name>
<dbReference type="Pfam" id="PF07690">
    <property type="entry name" value="MFS_1"/>
    <property type="match status" value="2"/>
</dbReference>
<keyword evidence="3" id="KW-1133">Transmembrane helix</keyword>
<feature type="transmembrane region" description="Helical" evidence="3">
    <location>
        <begin position="20"/>
        <end position="41"/>
    </location>
</feature>
<keyword evidence="3" id="KW-0812">Transmembrane</keyword>
<dbReference type="InterPro" id="IPR052528">
    <property type="entry name" value="Sugar_transport-like"/>
</dbReference>
<feature type="transmembrane region" description="Helical" evidence="3">
    <location>
        <begin position="333"/>
        <end position="356"/>
    </location>
</feature>
<dbReference type="EMBL" id="SMRT01000001">
    <property type="protein sequence ID" value="TDG00847.1"/>
    <property type="molecule type" value="Genomic_DNA"/>
</dbReference>
<protein>
    <submittedName>
        <fullName evidence="4">MFS transporter</fullName>
    </submittedName>
</protein>
<dbReference type="InterPro" id="IPR036259">
    <property type="entry name" value="MFS_trans_sf"/>
</dbReference>
<dbReference type="Gene3D" id="1.20.1250.20">
    <property type="entry name" value="MFS general substrate transporter like domains"/>
    <property type="match status" value="1"/>
</dbReference>
<accession>A0A4R5KYB5</accession>
<dbReference type="GO" id="GO:0022857">
    <property type="term" value="F:transmembrane transporter activity"/>
    <property type="evidence" value="ECO:0007669"/>
    <property type="project" value="InterPro"/>
</dbReference>
<feature type="compositionally biased region" description="Basic and acidic residues" evidence="2">
    <location>
        <begin position="212"/>
        <end position="222"/>
    </location>
</feature>
<sequence>MRAEYKVLRDNIRNNLLNGIFWSIGFNFVTPFIGVLASRLGATNSDYAMLSSVPALLTILLTLPAAMVITRFRRQKRIVGGLILLCRFFYFLLIFVPYLTASPITALILLVGLYNAFNSVIAVAWQSMIGELIPAAYRNRVLAKRNIWTGLCGMIIAFVAGWSIDRFPYPYGYQLAFSIGFAAAVVETWYFMKLRIPSEEPEATVGPKKHRPEAGKERDERPQSDAAAVHWLEKYQLNHGRAYYLFSASAIIFIFSWQAVWPVYTKIKVDTLQATNTMISIDTIVGAIGMLIGFQLWARFADRKGTGWALFGSAFTLAVTPYFWLYIPGMSWAYLYDFIGGIATAGFQQAVFNRLLEIVASRGRQRAIAIYTTLTQVSAIFAPIVGMQLYSGVSYEVFMSILGTARVTGSLCFLAILSPALVKWAAGRRTETVPGSVGAADEGMDNGAGTGERSGTDGGSSVIDTDGAAGGDMGSSPARNAVKRDRGHTL</sequence>
<feature type="transmembrane region" description="Helical" evidence="3">
    <location>
        <begin position="276"/>
        <end position="296"/>
    </location>
</feature>
<organism evidence="4 5">
    <name type="scientific">Paenibacillus piri</name>
    <dbReference type="NCBI Taxonomy" id="2547395"/>
    <lineage>
        <taxon>Bacteria</taxon>
        <taxon>Bacillati</taxon>
        <taxon>Bacillota</taxon>
        <taxon>Bacilli</taxon>
        <taxon>Bacillales</taxon>
        <taxon>Paenibacillaceae</taxon>
        <taxon>Paenibacillus</taxon>
    </lineage>
</organism>
<reference evidence="4 5" key="1">
    <citation type="submission" date="2019-03" db="EMBL/GenBank/DDBJ databases">
        <title>This is whole genome sequence of Paenibacillus sp MS74 strain.</title>
        <authorList>
            <person name="Trinh H.N."/>
        </authorList>
    </citation>
    <scope>NUCLEOTIDE SEQUENCE [LARGE SCALE GENOMIC DNA]</scope>
    <source>
        <strain evidence="4 5">MS74</strain>
    </source>
</reference>
<dbReference type="SUPFAM" id="SSF103473">
    <property type="entry name" value="MFS general substrate transporter"/>
    <property type="match status" value="1"/>
</dbReference>
<keyword evidence="3" id="KW-0472">Membrane</keyword>
<feature type="transmembrane region" description="Helical" evidence="3">
    <location>
        <begin position="170"/>
        <end position="192"/>
    </location>
</feature>
<dbReference type="AlphaFoldDB" id="A0A4R5KYB5"/>
<dbReference type="Proteomes" id="UP000295636">
    <property type="component" value="Unassembled WGS sequence"/>
</dbReference>
<evidence type="ECO:0000256" key="1">
    <source>
        <dbReference type="ARBA" id="ARBA00004651"/>
    </source>
</evidence>
<dbReference type="InterPro" id="IPR011701">
    <property type="entry name" value="MFS"/>
</dbReference>
<evidence type="ECO:0000256" key="3">
    <source>
        <dbReference type="SAM" id="Phobius"/>
    </source>
</evidence>
<feature type="transmembrane region" description="Helical" evidence="3">
    <location>
        <begin position="146"/>
        <end position="164"/>
    </location>
</feature>
<proteinExistence type="predicted"/>
<dbReference type="GO" id="GO:0005886">
    <property type="term" value="C:plasma membrane"/>
    <property type="evidence" value="ECO:0007669"/>
    <property type="project" value="UniProtKB-SubCell"/>
</dbReference>
<evidence type="ECO:0000313" key="4">
    <source>
        <dbReference type="EMBL" id="TDG00847.1"/>
    </source>
</evidence>
<dbReference type="OrthoDB" id="1704268at2"/>
<gene>
    <name evidence="4" type="ORF">E1757_04325</name>
</gene>
<feature type="compositionally biased region" description="Gly residues" evidence="2">
    <location>
        <begin position="446"/>
        <end position="458"/>
    </location>
</feature>
<feature type="transmembrane region" description="Helical" evidence="3">
    <location>
        <begin position="78"/>
        <end position="98"/>
    </location>
</feature>
<feature type="transmembrane region" description="Helical" evidence="3">
    <location>
        <begin position="104"/>
        <end position="125"/>
    </location>
</feature>
<evidence type="ECO:0000256" key="2">
    <source>
        <dbReference type="SAM" id="MobiDB-lite"/>
    </source>
</evidence>
<dbReference type="PANTHER" id="PTHR23526:SF2">
    <property type="entry name" value="MAJOR FACILITATOR SUPERFAMILY (MFS) PROFILE DOMAIN-CONTAINING PROTEIN"/>
    <property type="match status" value="1"/>
</dbReference>
<feature type="transmembrane region" description="Helical" evidence="3">
    <location>
        <begin position="47"/>
        <end position="66"/>
    </location>
</feature>
<feature type="region of interest" description="Disordered" evidence="2">
    <location>
        <begin position="202"/>
        <end position="222"/>
    </location>
</feature>
<feature type="transmembrane region" description="Helical" evidence="3">
    <location>
        <begin position="397"/>
        <end position="422"/>
    </location>
</feature>
<dbReference type="PANTHER" id="PTHR23526">
    <property type="entry name" value="INTEGRAL MEMBRANE TRANSPORT PROTEIN-RELATED"/>
    <property type="match status" value="1"/>
</dbReference>
<comment type="caution">
    <text evidence="4">The sequence shown here is derived from an EMBL/GenBank/DDBJ whole genome shotgun (WGS) entry which is preliminary data.</text>
</comment>
<evidence type="ECO:0000313" key="5">
    <source>
        <dbReference type="Proteomes" id="UP000295636"/>
    </source>
</evidence>
<keyword evidence="5" id="KW-1185">Reference proteome</keyword>
<feature type="transmembrane region" description="Helical" evidence="3">
    <location>
        <begin position="308"/>
        <end position="327"/>
    </location>
</feature>
<feature type="region of interest" description="Disordered" evidence="2">
    <location>
        <begin position="433"/>
        <end position="490"/>
    </location>
</feature>
<feature type="transmembrane region" description="Helical" evidence="3">
    <location>
        <begin position="242"/>
        <end position="264"/>
    </location>
</feature>
<comment type="subcellular location">
    <subcellularLocation>
        <location evidence="1">Cell membrane</location>
        <topology evidence="1">Multi-pass membrane protein</topology>
    </subcellularLocation>
</comment>